<accession>A0A7Z7VJK0</accession>
<evidence type="ECO:0000313" key="1">
    <source>
        <dbReference type="EMBL" id="TBM34755.1"/>
    </source>
</evidence>
<organism evidence="1 2">
    <name type="scientific">Vibrio cholerae</name>
    <dbReference type="NCBI Taxonomy" id="666"/>
    <lineage>
        <taxon>Bacteria</taxon>
        <taxon>Pseudomonadati</taxon>
        <taxon>Pseudomonadota</taxon>
        <taxon>Gammaproteobacteria</taxon>
        <taxon>Vibrionales</taxon>
        <taxon>Vibrionaceae</taxon>
        <taxon>Vibrio</taxon>
    </lineage>
</organism>
<name>A0A7Z7VJK0_VIBCL</name>
<dbReference type="AlphaFoldDB" id="A0A7Z7VJK0"/>
<dbReference type="EMBL" id="SISP01000085">
    <property type="protein sequence ID" value="TBM34755.1"/>
    <property type="molecule type" value="Genomic_DNA"/>
</dbReference>
<gene>
    <name evidence="1" type="ORF">EYB64_21455</name>
</gene>
<protein>
    <submittedName>
        <fullName evidence="1">DUF1289 domain-containing protein</fullName>
    </submittedName>
</protein>
<dbReference type="RefSeq" id="WP_080004140.1">
    <property type="nucleotide sequence ID" value="NZ_CP178388.1"/>
</dbReference>
<sequence length="93" mass="10479">MCFSGSFSQLCAYNSDVRCTMSENQKVKRAEPIETCSYKSPCVRHCCLDDKDICIGCGRTLDEICRWSSVTNSEKQDILINSLARVQSRNIST</sequence>
<comment type="caution">
    <text evidence="1">The sequence shown here is derived from an EMBL/GenBank/DDBJ whole genome shotgun (WGS) entry which is preliminary data.</text>
</comment>
<evidence type="ECO:0000313" key="2">
    <source>
        <dbReference type="Proteomes" id="UP000294145"/>
    </source>
</evidence>
<proteinExistence type="predicted"/>
<dbReference type="Pfam" id="PF06945">
    <property type="entry name" value="DUF1289"/>
    <property type="match status" value="1"/>
</dbReference>
<dbReference type="InterPro" id="IPR010710">
    <property type="entry name" value="DUF1289"/>
</dbReference>
<dbReference type="Proteomes" id="UP000294145">
    <property type="component" value="Unassembled WGS sequence"/>
</dbReference>
<dbReference type="PANTHER" id="PTHR35175:SF2">
    <property type="entry name" value="DUF1289 DOMAIN-CONTAINING PROTEIN"/>
    <property type="match status" value="1"/>
</dbReference>
<dbReference type="PANTHER" id="PTHR35175">
    <property type="entry name" value="DUF1289 DOMAIN-CONTAINING PROTEIN"/>
    <property type="match status" value="1"/>
</dbReference>
<reference evidence="1 2" key="1">
    <citation type="submission" date="2019-02" db="EMBL/GenBank/DDBJ databases">
        <title>Genomic plasticity associated with the antimicrobial resistance in Vibrio cholerae.</title>
        <authorList>
            <person name="Verma J."/>
            <person name="Bag S."/>
            <person name="Saha B."/>
            <person name="Kumar P."/>
            <person name="Ghosh T.S."/>
            <person name="Dayal M."/>
            <person name="Senapati T."/>
            <person name="Mehra S."/>
            <person name="Dey P."/>
            <person name="Desigamani A."/>
            <person name="Kumar D."/>
            <person name="Rana P."/>
            <person name="Kumar B."/>
            <person name="Maiti T.K."/>
            <person name="Sharma N.C."/>
            <person name="Bhadra R.K."/>
            <person name="Mutreja A."/>
            <person name="Nair G.B."/>
            <person name="Ramamurthy T."/>
            <person name="Das B."/>
        </authorList>
    </citation>
    <scope>NUCLEOTIDE SEQUENCE [LARGE SCALE GENOMIC DNA]</scope>
    <source>
        <strain evidence="1 2">IDH06781</strain>
    </source>
</reference>